<evidence type="ECO:0000313" key="4">
    <source>
        <dbReference type="Proteomes" id="UP000076574"/>
    </source>
</evidence>
<dbReference type="Gene3D" id="2.60.450.10">
    <property type="entry name" value="Lipopolysaccharide (LPS) transport protein A like domain"/>
    <property type="match status" value="1"/>
</dbReference>
<dbReference type="EMBL" id="LVYV01000001">
    <property type="protein sequence ID" value="KZD25817.1"/>
    <property type="molecule type" value="Genomic_DNA"/>
</dbReference>
<keyword evidence="4" id="KW-1185">Reference proteome</keyword>
<dbReference type="NCBIfam" id="TIGR04409">
    <property type="entry name" value="LptC_YrbK"/>
    <property type="match status" value="1"/>
</dbReference>
<evidence type="ECO:0000313" key="3">
    <source>
        <dbReference type="EMBL" id="KZD25817.1"/>
    </source>
</evidence>
<feature type="transmembrane region" description="Helical" evidence="2">
    <location>
        <begin position="32"/>
        <end position="51"/>
    </location>
</feature>
<dbReference type="Pfam" id="PF06835">
    <property type="entry name" value="LptC"/>
    <property type="match status" value="1"/>
</dbReference>
<dbReference type="AlphaFoldDB" id="A0A164B637"/>
<dbReference type="Proteomes" id="UP000076574">
    <property type="component" value="Unassembled WGS sequence"/>
</dbReference>
<keyword evidence="2" id="KW-1133">Transmembrane helix</keyword>
<name>A0A164B637_9BRAD</name>
<dbReference type="InterPro" id="IPR026265">
    <property type="entry name" value="LptC"/>
</dbReference>
<reference evidence="3 4" key="1">
    <citation type="submission" date="2016-03" db="EMBL/GenBank/DDBJ databases">
        <title>Microsymbionts genomes from the relict species Vavilovia formosa (Stev.) Fed.</title>
        <authorList>
            <person name="Kopat V."/>
            <person name="Chirak E."/>
            <person name="Kimeklis A."/>
            <person name="Andronov E."/>
        </authorList>
    </citation>
    <scope>NUCLEOTIDE SEQUENCE [LARGE SCALE GENOMIC DNA]</scope>
    <source>
        <strain evidence="3 4">Vaf07</strain>
    </source>
</reference>
<feature type="region of interest" description="Disordered" evidence="1">
    <location>
        <begin position="209"/>
        <end position="249"/>
    </location>
</feature>
<dbReference type="GO" id="GO:0005886">
    <property type="term" value="C:plasma membrane"/>
    <property type="evidence" value="ECO:0007669"/>
    <property type="project" value="InterPro"/>
</dbReference>
<dbReference type="InterPro" id="IPR010664">
    <property type="entry name" value="LipoPS_assembly_LptC-rel"/>
</dbReference>
<sequence length="249" mass="27144">MSSVQIPSYQAGMDARFRAAARHSRLVRLLRIAVPAVVILSMAAIVGVSIFNPFRILAKLPLDMGNLVVSGTKITMETPHLAGFSPDGRPYELWAKAATQDLTDPDNVELTTLRAKVMMEDKSTMTMDARTGKFNSKSQMLYLYQDIFLQTTTGYEAKLTQANIDIANGTVTSDEPVDVKLLNGTLLGQRMRITEHGELVRFEGGVSMNLKMDPPSPDASAQPETVAEPEVAPEPVKPRAANGKRANAK</sequence>
<evidence type="ECO:0000256" key="2">
    <source>
        <dbReference type="SAM" id="Phobius"/>
    </source>
</evidence>
<protein>
    <submittedName>
        <fullName evidence="3">LPS export ABC transporter periplasmic protein LptC</fullName>
    </submittedName>
</protein>
<accession>A0A164B637</accession>
<proteinExistence type="predicted"/>
<dbReference type="OrthoDB" id="7873824at2"/>
<comment type="caution">
    <text evidence="3">The sequence shown here is derived from an EMBL/GenBank/DDBJ whole genome shotgun (WGS) entry which is preliminary data.</text>
</comment>
<dbReference type="STRING" id="943830.A4A58_05425"/>
<dbReference type="GO" id="GO:0015221">
    <property type="term" value="F:lipopolysaccharide transmembrane transporter activity"/>
    <property type="evidence" value="ECO:0007669"/>
    <property type="project" value="InterPro"/>
</dbReference>
<dbReference type="RefSeq" id="WP_068730303.1">
    <property type="nucleotide sequence ID" value="NZ_LVYV01000001.1"/>
</dbReference>
<organism evidence="3 4">
    <name type="scientific">Tardiphaga robiniae</name>
    <dbReference type="NCBI Taxonomy" id="943830"/>
    <lineage>
        <taxon>Bacteria</taxon>
        <taxon>Pseudomonadati</taxon>
        <taxon>Pseudomonadota</taxon>
        <taxon>Alphaproteobacteria</taxon>
        <taxon>Hyphomicrobiales</taxon>
        <taxon>Nitrobacteraceae</taxon>
        <taxon>Tardiphaga</taxon>
    </lineage>
</organism>
<evidence type="ECO:0000256" key="1">
    <source>
        <dbReference type="SAM" id="MobiDB-lite"/>
    </source>
</evidence>
<gene>
    <name evidence="3" type="ORF">A4A58_05425</name>
</gene>
<keyword evidence="2" id="KW-0812">Transmembrane</keyword>
<keyword evidence="2" id="KW-0472">Membrane</keyword>
<feature type="compositionally biased region" description="Low complexity" evidence="1">
    <location>
        <begin position="221"/>
        <end position="241"/>
    </location>
</feature>